<organism evidence="1 2">
    <name type="scientific">Candidatus Hakubella thermalkaliphila</name>
    <dbReference type="NCBI Taxonomy" id="2754717"/>
    <lineage>
        <taxon>Bacteria</taxon>
        <taxon>Bacillati</taxon>
        <taxon>Actinomycetota</taxon>
        <taxon>Actinomycetota incertae sedis</taxon>
        <taxon>Candidatus Hakubellales</taxon>
        <taxon>Candidatus Hakubellaceae</taxon>
        <taxon>Candidatus Hakubella</taxon>
    </lineage>
</organism>
<name>A0A6V8PK74_9ACTN</name>
<evidence type="ECO:0000313" key="1">
    <source>
        <dbReference type="EMBL" id="GFP32647.1"/>
    </source>
</evidence>
<dbReference type="EMBL" id="BLSA01000119">
    <property type="protein sequence ID" value="GFP32647.1"/>
    <property type="molecule type" value="Genomic_DNA"/>
</dbReference>
<reference evidence="1 2" key="1">
    <citation type="journal article" date="2020" name="Front. Microbiol.">
        <title>Single-cell genomics of novel Actinobacteria with the Wood-Ljungdahl pathway discovered in a serpentinizing system.</title>
        <authorList>
            <person name="Merino N."/>
            <person name="Kawai M."/>
            <person name="Boyd E.S."/>
            <person name="Colman D.R."/>
            <person name="McGlynn S.E."/>
            <person name="Nealson K.H."/>
            <person name="Kurokawa K."/>
            <person name="Hongoh Y."/>
        </authorList>
    </citation>
    <scope>NUCLEOTIDE SEQUENCE [LARGE SCALE GENOMIC DNA]</scope>
    <source>
        <strain evidence="1 2">S42</strain>
    </source>
</reference>
<gene>
    <name evidence="1" type="ORF">HKBW3S42_00953</name>
</gene>
<dbReference type="Proteomes" id="UP000568877">
    <property type="component" value="Unassembled WGS sequence"/>
</dbReference>
<proteinExistence type="predicted"/>
<sequence length="70" mass="7037">MTGPKKYALPTAINVGLTDSNVPDGQAGVEKAATMLLGMLAGADAYGGMGISGADQGFKKLSKNSTFLTS</sequence>
<comment type="caution">
    <text evidence="1">The sequence shown here is derived from an EMBL/GenBank/DDBJ whole genome shotgun (WGS) entry which is preliminary data.</text>
</comment>
<dbReference type="InterPro" id="IPR038601">
    <property type="entry name" value="MttB-like_sf"/>
</dbReference>
<dbReference type="AlphaFoldDB" id="A0A6V8PK74"/>
<protein>
    <submittedName>
        <fullName evidence="1">Uncharacterized protein</fullName>
    </submittedName>
</protein>
<accession>A0A6V8PK74</accession>
<dbReference type="Gene3D" id="3.20.20.480">
    <property type="entry name" value="Trimethylamine methyltransferase-like"/>
    <property type="match status" value="1"/>
</dbReference>
<evidence type="ECO:0000313" key="2">
    <source>
        <dbReference type="Proteomes" id="UP000568877"/>
    </source>
</evidence>